<evidence type="ECO:0000313" key="1">
    <source>
        <dbReference type="EMBL" id="KAK9939104.1"/>
    </source>
</evidence>
<organism evidence="1 2">
    <name type="scientific">Rubus argutus</name>
    <name type="common">Southern blackberry</name>
    <dbReference type="NCBI Taxonomy" id="59490"/>
    <lineage>
        <taxon>Eukaryota</taxon>
        <taxon>Viridiplantae</taxon>
        <taxon>Streptophyta</taxon>
        <taxon>Embryophyta</taxon>
        <taxon>Tracheophyta</taxon>
        <taxon>Spermatophyta</taxon>
        <taxon>Magnoliopsida</taxon>
        <taxon>eudicotyledons</taxon>
        <taxon>Gunneridae</taxon>
        <taxon>Pentapetalae</taxon>
        <taxon>rosids</taxon>
        <taxon>fabids</taxon>
        <taxon>Rosales</taxon>
        <taxon>Rosaceae</taxon>
        <taxon>Rosoideae</taxon>
        <taxon>Rosoideae incertae sedis</taxon>
        <taxon>Rubus</taxon>
    </lineage>
</organism>
<evidence type="ECO:0000313" key="2">
    <source>
        <dbReference type="Proteomes" id="UP001457282"/>
    </source>
</evidence>
<proteinExistence type="predicted"/>
<comment type="caution">
    <text evidence="1">The sequence shown here is derived from an EMBL/GenBank/DDBJ whole genome shotgun (WGS) entry which is preliminary data.</text>
</comment>
<protein>
    <submittedName>
        <fullName evidence="1">Uncharacterized protein</fullName>
    </submittedName>
</protein>
<keyword evidence="2" id="KW-1185">Reference proteome</keyword>
<dbReference type="EMBL" id="JBEDUW010000003">
    <property type="protein sequence ID" value="KAK9939104.1"/>
    <property type="molecule type" value="Genomic_DNA"/>
</dbReference>
<reference evidence="1 2" key="1">
    <citation type="journal article" date="2023" name="G3 (Bethesda)">
        <title>A chromosome-length genome assembly and annotation of blackberry (Rubus argutus, cv. 'Hillquist').</title>
        <authorList>
            <person name="Bruna T."/>
            <person name="Aryal R."/>
            <person name="Dudchenko O."/>
            <person name="Sargent D.J."/>
            <person name="Mead D."/>
            <person name="Buti M."/>
            <person name="Cavallini A."/>
            <person name="Hytonen T."/>
            <person name="Andres J."/>
            <person name="Pham M."/>
            <person name="Weisz D."/>
            <person name="Mascagni F."/>
            <person name="Usai G."/>
            <person name="Natali L."/>
            <person name="Bassil N."/>
            <person name="Fernandez G.E."/>
            <person name="Lomsadze A."/>
            <person name="Armour M."/>
            <person name="Olukolu B."/>
            <person name="Poorten T."/>
            <person name="Britton C."/>
            <person name="Davik J."/>
            <person name="Ashrafi H."/>
            <person name="Aiden E.L."/>
            <person name="Borodovsky M."/>
            <person name="Worthington M."/>
        </authorList>
    </citation>
    <scope>NUCLEOTIDE SEQUENCE [LARGE SCALE GENOMIC DNA]</scope>
    <source>
        <strain evidence="1">PI 553951</strain>
    </source>
</reference>
<dbReference type="AlphaFoldDB" id="A0AAW1XT62"/>
<name>A0AAW1XT62_RUBAR</name>
<gene>
    <name evidence="1" type="ORF">M0R45_015813</name>
</gene>
<sequence>MDDGADKVAWAAATALMISGAASWGSGGLREMLATIERGREGAGYDGWVAMRCYGLGSLQTAEEICNEGQAEENPRGCDGGEASRSCDMDWIAGKGRHCGAARAGNLIVNFGDWVIYLVRGMGNFLAMVLDLVLWRWCELLP</sequence>
<dbReference type="Proteomes" id="UP001457282">
    <property type="component" value="Unassembled WGS sequence"/>
</dbReference>
<accession>A0AAW1XT62</accession>